<dbReference type="Proteomes" id="UP001341281">
    <property type="component" value="Chromosome 07"/>
</dbReference>
<dbReference type="GO" id="GO:0007166">
    <property type="term" value="P:cell surface receptor signaling pathway"/>
    <property type="evidence" value="ECO:0007669"/>
    <property type="project" value="InterPro"/>
</dbReference>
<dbReference type="GO" id="GO:0005524">
    <property type="term" value="F:ATP binding"/>
    <property type="evidence" value="ECO:0007669"/>
    <property type="project" value="UniProtKB-UniRule"/>
</dbReference>
<accession>A0AAQ3U139</accession>
<dbReference type="Pfam" id="PF19584">
    <property type="entry name" value="MCAfunc"/>
    <property type="match status" value="1"/>
</dbReference>
<dbReference type="Gene3D" id="1.20.930.20">
    <property type="entry name" value="Adaptor protein Cbl, N-terminal domain"/>
    <property type="match status" value="1"/>
</dbReference>
<dbReference type="InterPro" id="IPR045766">
    <property type="entry name" value="MCAfunc"/>
</dbReference>
<keyword evidence="6" id="KW-0732">Signal</keyword>
<dbReference type="CDD" id="cd21037">
    <property type="entry name" value="MLKL_NTD"/>
    <property type="match status" value="1"/>
</dbReference>
<dbReference type="GO" id="GO:0004672">
    <property type="term" value="F:protein kinase activity"/>
    <property type="evidence" value="ECO:0007669"/>
    <property type="project" value="InterPro"/>
</dbReference>
<dbReference type="CDD" id="cd14066">
    <property type="entry name" value="STKc_IRAK"/>
    <property type="match status" value="1"/>
</dbReference>
<evidence type="ECO:0000259" key="7">
    <source>
        <dbReference type="PROSITE" id="PS50011"/>
    </source>
</evidence>
<dbReference type="Pfam" id="PF00069">
    <property type="entry name" value="Pkinase"/>
    <property type="match status" value="1"/>
</dbReference>
<dbReference type="InterPro" id="IPR011009">
    <property type="entry name" value="Kinase-like_dom_sf"/>
</dbReference>
<evidence type="ECO:0000256" key="4">
    <source>
        <dbReference type="ARBA" id="ARBA00022840"/>
    </source>
</evidence>
<dbReference type="Gene3D" id="3.30.200.20">
    <property type="entry name" value="Phosphorylase Kinase, domain 1"/>
    <property type="match status" value="1"/>
</dbReference>
<dbReference type="EMBL" id="CP144751">
    <property type="protein sequence ID" value="WVZ83521.1"/>
    <property type="molecule type" value="Genomic_DNA"/>
</dbReference>
<evidence type="ECO:0000256" key="2">
    <source>
        <dbReference type="ARBA" id="ARBA00022741"/>
    </source>
</evidence>
<evidence type="ECO:0000313" key="9">
    <source>
        <dbReference type="Proteomes" id="UP001341281"/>
    </source>
</evidence>
<evidence type="ECO:0000256" key="3">
    <source>
        <dbReference type="ARBA" id="ARBA00022777"/>
    </source>
</evidence>
<gene>
    <name evidence="8" type="ORF">U9M48_030662</name>
</gene>
<dbReference type="InterPro" id="IPR059179">
    <property type="entry name" value="MLKL-like_MCAfunc"/>
</dbReference>
<keyword evidence="1" id="KW-0808">Transferase</keyword>
<sequence>MESSSSLKPTRALLCQKLLHLGLSCVACLFLGKGPEEMGDDGAACLGPMRIFRSDDVCDCYNRTALSDLKPNFSAISGYRKVAKLVIHIYPDASKTVNHREMAPWNGLGQAATILQLSGLDAFGLISMIMLAVHKVRHNKKACKQLGQRVQMISDLLQSMQGSELMQRPETRKPLDELEETLRRAYIFVASCENSRYIYLLFFGERFTNKFNEVQNSIDFYLRLFPVLSHIDTTRLLVRIVNGFKDFSFSELVDATNNFTPASKIGLGGFSIVYKGVLLDGREVAIKRRLNVPTKLDYQELDFDNEIQSIIRLQHMNIVKLLGCCCHGEEKILVYEYMLNGNLDSLIFERTSKLIDWPVRYKIIEGVAQGVAYLHKQCGLHIIHRDLKPSNILLDSEMTPKISDFGLSKILNTCVDEVLEEKVFGTPGFVAPEYRDKGLSSMKTDVYSFGALLLQIISGKRFCRFSSGPRDYGPLNTWVWDLWQRGRLVEFVDPSLHNETRTAEIRRCIQIALLCVEQNREDRPTMWDVVLMLSCKDVTLPVPKQPAYYKRDVPRTPLSQMVGATSNVLLPKPHPQSECVGEYPIGTPLSLLLLERH</sequence>
<feature type="binding site" evidence="5">
    <location>
        <position position="287"/>
    </location>
    <ligand>
        <name>ATP</name>
        <dbReference type="ChEBI" id="CHEBI:30616"/>
    </ligand>
</feature>
<dbReference type="PANTHER" id="PTHR27006:SF614">
    <property type="entry name" value="PROTEIN KINASE DOMAIN-CONTAINING PROTEIN"/>
    <property type="match status" value="1"/>
</dbReference>
<organism evidence="8 9">
    <name type="scientific">Paspalum notatum var. saurae</name>
    <dbReference type="NCBI Taxonomy" id="547442"/>
    <lineage>
        <taxon>Eukaryota</taxon>
        <taxon>Viridiplantae</taxon>
        <taxon>Streptophyta</taxon>
        <taxon>Embryophyta</taxon>
        <taxon>Tracheophyta</taxon>
        <taxon>Spermatophyta</taxon>
        <taxon>Magnoliopsida</taxon>
        <taxon>Liliopsida</taxon>
        <taxon>Poales</taxon>
        <taxon>Poaceae</taxon>
        <taxon>PACMAD clade</taxon>
        <taxon>Panicoideae</taxon>
        <taxon>Andropogonodae</taxon>
        <taxon>Paspaleae</taxon>
        <taxon>Paspalinae</taxon>
        <taxon>Paspalum</taxon>
    </lineage>
</organism>
<feature type="signal peptide" evidence="6">
    <location>
        <begin position="1"/>
        <end position="28"/>
    </location>
</feature>
<keyword evidence="4 5" id="KW-0067">ATP-binding</keyword>
<dbReference type="InterPro" id="IPR008271">
    <property type="entry name" value="Ser/Thr_kinase_AS"/>
</dbReference>
<dbReference type="FunFam" id="1.10.510.10:FF:000384">
    <property type="entry name" value="G-type lectin S-receptor-like serine/threonine-protein kinase"/>
    <property type="match status" value="1"/>
</dbReference>
<dbReference type="PROSITE" id="PS00107">
    <property type="entry name" value="PROTEIN_KINASE_ATP"/>
    <property type="match status" value="1"/>
</dbReference>
<dbReference type="PROSITE" id="PS00108">
    <property type="entry name" value="PROTEIN_KINASE_ST"/>
    <property type="match status" value="1"/>
</dbReference>
<dbReference type="Gene3D" id="1.10.510.10">
    <property type="entry name" value="Transferase(Phosphotransferase) domain 1"/>
    <property type="match status" value="1"/>
</dbReference>
<keyword evidence="3" id="KW-0418">Kinase</keyword>
<feature type="chain" id="PRO_5043042736" description="Protein kinase domain-containing protein" evidence="6">
    <location>
        <begin position="29"/>
        <end position="597"/>
    </location>
</feature>
<dbReference type="SMART" id="SM00220">
    <property type="entry name" value="S_TKc"/>
    <property type="match status" value="1"/>
</dbReference>
<dbReference type="PROSITE" id="PS50011">
    <property type="entry name" value="PROTEIN_KINASE_DOM"/>
    <property type="match status" value="1"/>
</dbReference>
<dbReference type="InterPro" id="IPR000719">
    <property type="entry name" value="Prot_kinase_dom"/>
</dbReference>
<dbReference type="SUPFAM" id="SSF56112">
    <property type="entry name" value="Protein kinase-like (PK-like)"/>
    <property type="match status" value="1"/>
</dbReference>
<evidence type="ECO:0000256" key="6">
    <source>
        <dbReference type="SAM" id="SignalP"/>
    </source>
</evidence>
<proteinExistence type="predicted"/>
<keyword evidence="9" id="KW-1185">Reference proteome</keyword>
<protein>
    <recommendedName>
        <fullName evidence="7">Protein kinase domain-containing protein</fullName>
    </recommendedName>
</protein>
<feature type="domain" description="Protein kinase" evidence="7">
    <location>
        <begin position="259"/>
        <end position="540"/>
    </location>
</feature>
<dbReference type="InterPro" id="IPR017441">
    <property type="entry name" value="Protein_kinase_ATP_BS"/>
</dbReference>
<dbReference type="InterPro" id="IPR036537">
    <property type="entry name" value="Adaptor_Cbl_N_dom_sf"/>
</dbReference>
<name>A0AAQ3U139_PASNO</name>
<evidence type="ECO:0000313" key="8">
    <source>
        <dbReference type="EMBL" id="WVZ83521.1"/>
    </source>
</evidence>
<keyword evidence="2 5" id="KW-0547">Nucleotide-binding</keyword>
<dbReference type="AlphaFoldDB" id="A0AAQ3U139"/>
<evidence type="ECO:0000256" key="1">
    <source>
        <dbReference type="ARBA" id="ARBA00022679"/>
    </source>
</evidence>
<evidence type="ECO:0000256" key="5">
    <source>
        <dbReference type="PROSITE-ProRule" id="PRU10141"/>
    </source>
</evidence>
<dbReference type="PANTHER" id="PTHR27006">
    <property type="entry name" value="PROMASTIGOTE SURFACE ANTIGEN PROTEIN PSA"/>
    <property type="match status" value="1"/>
</dbReference>
<reference evidence="8 9" key="1">
    <citation type="submission" date="2024-02" db="EMBL/GenBank/DDBJ databases">
        <title>High-quality chromosome-scale genome assembly of Pensacola bahiagrass (Paspalum notatum Flugge var. saurae).</title>
        <authorList>
            <person name="Vega J.M."/>
            <person name="Podio M."/>
            <person name="Orjuela J."/>
            <person name="Siena L.A."/>
            <person name="Pessino S.C."/>
            <person name="Combes M.C."/>
            <person name="Mariac C."/>
            <person name="Albertini E."/>
            <person name="Pupilli F."/>
            <person name="Ortiz J.P.A."/>
            <person name="Leblanc O."/>
        </authorList>
    </citation>
    <scope>NUCLEOTIDE SEQUENCE [LARGE SCALE GENOMIC DNA]</scope>
    <source>
        <strain evidence="8">R1</strain>
        <tissue evidence="8">Leaf</tissue>
    </source>
</reference>